<dbReference type="PANTHER" id="PTHR12400">
    <property type="entry name" value="INOSITOL POLYPHOSPHATE KINASE"/>
    <property type="match status" value="1"/>
</dbReference>
<evidence type="ECO:0000256" key="4">
    <source>
        <dbReference type="RuleBase" id="RU363090"/>
    </source>
</evidence>
<evidence type="ECO:0000313" key="6">
    <source>
        <dbReference type="EMBL" id="KAJ7414663.1"/>
    </source>
</evidence>
<feature type="region of interest" description="Disordered" evidence="5">
    <location>
        <begin position="42"/>
        <end position="61"/>
    </location>
</feature>
<evidence type="ECO:0000256" key="1">
    <source>
        <dbReference type="ARBA" id="ARBA00007374"/>
    </source>
</evidence>
<dbReference type="Proteomes" id="UP001145742">
    <property type="component" value="Unassembled WGS sequence"/>
</dbReference>
<evidence type="ECO:0000256" key="2">
    <source>
        <dbReference type="ARBA" id="ARBA00022679"/>
    </source>
</evidence>
<dbReference type="InterPro" id="IPR005522">
    <property type="entry name" value="IPK"/>
</dbReference>
<feature type="region of interest" description="Disordered" evidence="5">
    <location>
        <begin position="69"/>
        <end position="124"/>
    </location>
</feature>
<keyword evidence="3 4" id="KW-0418">Kinase</keyword>
<dbReference type="EC" id="2.7.-.-" evidence="4"/>
<name>A0ABQ9D562_9PASS</name>
<proteinExistence type="inferred from homology"/>
<evidence type="ECO:0000256" key="3">
    <source>
        <dbReference type="ARBA" id="ARBA00022777"/>
    </source>
</evidence>
<accession>A0ABQ9D562</accession>
<dbReference type="EMBL" id="WHWB01034039">
    <property type="protein sequence ID" value="KAJ7414663.1"/>
    <property type="molecule type" value="Genomic_DNA"/>
</dbReference>
<evidence type="ECO:0000256" key="5">
    <source>
        <dbReference type="SAM" id="MobiDB-lite"/>
    </source>
</evidence>
<dbReference type="Gene3D" id="3.30.470.160">
    <property type="entry name" value="Inositol polyphosphate kinase"/>
    <property type="match status" value="1"/>
</dbReference>
<dbReference type="Pfam" id="PF03770">
    <property type="entry name" value="IPK"/>
    <property type="match status" value="1"/>
</dbReference>
<keyword evidence="2 4" id="KW-0808">Transferase</keyword>
<feature type="compositionally biased region" description="Low complexity" evidence="5">
    <location>
        <begin position="95"/>
        <end position="118"/>
    </location>
</feature>
<keyword evidence="7" id="KW-1185">Reference proteome</keyword>
<dbReference type="PANTHER" id="PTHR12400:SF55">
    <property type="entry name" value="INOSITOL-TRISPHOSPHATE 3-KINASE A"/>
    <property type="match status" value="1"/>
</dbReference>
<comment type="caution">
    <text evidence="6">The sequence shown here is derived from an EMBL/GenBank/DDBJ whole genome shotgun (WGS) entry which is preliminary data.</text>
</comment>
<protein>
    <recommendedName>
        <fullName evidence="4">Kinase</fullName>
        <ecNumber evidence="4">2.7.-.-</ecNumber>
    </recommendedName>
</protein>
<dbReference type="InterPro" id="IPR038286">
    <property type="entry name" value="IPK_sf"/>
</dbReference>
<evidence type="ECO:0000313" key="7">
    <source>
        <dbReference type="Proteomes" id="UP001145742"/>
    </source>
</evidence>
<sequence length="529" mass="59325">MEPRAALHSSPELSLAKRLSVGELRSLFEARCAAVAAAAARQLPDPAKRGCRPPNGVLPPVIPRLTVTAEESEEAQGSPQARSPQPEGGGLRTGSSLHLQSRRLSNSSLSSTGSSSLLEDSEDDVLSDTECRSQGIVHLEHGEDTSQQVLWKWREHRSRVSIPSNTGTSSDALKSPPLLKILKGPPSMWHRLEILLWALNRWGVKLGKKAWHTIKTMVNLPVISPFKKRYSWVQLAGHTGSFKAADSGKILKRFSENEKECFERLMKDPLRSCVPCFHGVVERDGESYIQLDDLLTDFEGPSVMDCKMGIRTYLEEELTKAREKPKLRKDMYKKMVEVDPLAPTAEENAQHAVTKPRYMQWRETISSSANLGFRIEGIKVKLGLEVFLYALSQGFTTSRQEDNQKADGTCNTNFKTTKTQEQVLQVFLEFIEGNTTILKKYLKRLQEINVILESSDFFKRHEVVGSSLLFVHDGSGNANVWLIDFGKTTLLPDGQTLDHRIPWQEGNREDGYLLGLDNLISIFESITER</sequence>
<reference evidence="6" key="1">
    <citation type="submission" date="2019-10" db="EMBL/GenBank/DDBJ databases">
        <authorList>
            <person name="Soares A.E.R."/>
            <person name="Aleixo A."/>
            <person name="Schneider P."/>
            <person name="Miyaki C.Y."/>
            <person name="Schneider M.P."/>
            <person name="Mello C."/>
            <person name="Vasconcelos A.T.R."/>
        </authorList>
    </citation>
    <scope>NUCLEOTIDE SEQUENCE</scope>
    <source>
        <tissue evidence="6">Muscle</tissue>
    </source>
</reference>
<comment type="similarity">
    <text evidence="1 4">Belongs to the inositol phosphokinase (IPK) family.</text>
</comment>
<organism evidence="6 7">
    <name type="scientific">Willisornis vidua</name>
    <name type="common">Xingu scale-backed antbird</name>
    <dbReference type="NCBI Taxonomy" id="1566151"/>
    <lineage>
        <taxon>Eukaryota</taxon>
        <taxon>Metazoa</taxon>
        <taxon>Chordata</taxon>
        <taxon>Craniata</taxon>
        <taxon>Vertebrata</taxon>
        <taxon>Euteleostomi</taxon>
        <taxon>Archelosauria</taxon>
        <taxon>Archosauria</taxon>
        <taxon>Dinosauria</taxon>
        <taxon>Saurischia</taxon>
        <taxon>Theropoda</taxon>
        <taxon>Coelurosauria</taxon>
        <taxon>Aves</taxon>
        <taxon>Neognathae</taxon>
        <taxon>Neoaves</taxon>
        <taxon>Telluraves</taxon>
        <taxon>Australaves</taxon>
        <taxon>Passeriformes</taxon>
        <taxon>Thamnophilidae</taxon>
        <taxon>Willisornis</taxon>
    </lineage>
</organism>
<dbReference type="SUPFAM" id="SSF56104">
    <property type="entry name" value="SAICAR synthase-like"/>
    <property type="match status" value="1"/>
</dbReference>
<gene>
    <name evidence="6" type="primary">ITPKA</name>
    <name evidence="6" type="ORF">WISP_82181</name>
</gene>